<accession>A0A6H0X5L4</accession>
<organismHost>
    <name type="scientific">Twortvirus twort</name>
    <dbReference type="NCBI Taxonomy" id="55510"/>
</organismHost>
<dbReference type="EMBL" id="MT151386">
    <property type="protein sequence ID" value="QIW89142.1"/>
    <property type="molecule type" value="Genomic_DNA"/>
</dbReference>
<organism evidence="1 2">
    <name type="scientific">Staphylococcus phage Twort (strain DSM 17442 / HER 48)</name>
    <name type="common">Bacteriophage Twort</name>
    <dbReference type="NCBI Taxonomy" id="2908167"/>
    <lineage>
        <taxon>Viruses</taxon>
        <taxon>Duplodnaviria</taxon>
        <taxon>Heunggongvirae</taxon>
        <taxon>Uroviricota</taxon>
        <taxon>Caudoviricetes</taxon>
        <taxon>Herelleviridae</taxon>
        <taxon>Twortvirinae</taxon>
        <taxon>Twortvirus</taxon>
        <taxon>Twortvirus twort</taxon>
    </lineage>
</organism>
<evidence type="ECO:0000313" key="1">
    <source>
        <dbReference type="EMBL" id="QIW89142.1"/>
    </source>
</evidence>
<sequence length="89" mass="10188">MERLDRDKALEILNKTSIVLQNQEDFNVSEVRDVYGAKCVTIGYDTEDYFLIYDNNKLTLNSKPNDSGFDNTVTVNSFEDILNTIGEED</sequence>
<dbReference type="Proteomes" id="UP000503318">
    <property type="component" value="Segment"/>
</dbReference>
<dbReference type="RefSeq" id="YP_238603.1">
    <property type="nucleotide sequence ID" value="NC_007021.1"/>
</dbReference>
<gene>
    <name evidence="1" type="ORF">TwortDSMZ_143</name>
</gene>
<protein>
    <submittedName>
        <fullName evidence="1">Uncharacterized protein</fullName>
    </submittedName>
</protein>
<reference evidence="1 2" key="1">
    <citation type="submission" date="2020-03" db="EMBL/GenBank/DDBJ databases">
        <title>Variable regions in the genome of staphylococcal bacteriophage Twort.</title>
        <authorList>
            <person name="Glowacka-Rutkowska A."/>
            <person name="Gawor J."/>
            <person name="Lobocka M."/>
        </authorList>
    </citation>
    <scope>NUCLEOTIDE SEQUENCE [LARGE SCALE GENOMIC DNA]</scope>
</reference>
<proteinExistence type="predicted"/>
<evidence type="ECO:0000313" key="2">
    <source>
        <dbReference type="Proteomes" id="UP000503318"/>
    </source>
</evidence>
<name>A0A6H0X5L4_BPTWO</name>
<dbReference type="KEGG" id="vg:5130323"/>